<comment type="similarity">
    <text evidence="1">Belongs to the thioredoxin family. DsbA subfamily.</text>
</comment>
<evidence type="ECO:0000256" key="5">
    <source>
        <dbReference type="ARBA" id="ARBA00023284"/>
    </source>
</evidence>
<keyword evidence="3" id="KW-0560">Oxidoreductase</keyword>
<comment type="caution">
    <text evidence="8">The sequence shown here is derived from an EMBL/GenBank/DDBJ whole genome shotgun (WGS) entry which is preliminary data.</text>
</comment>
<dbReference type="OrthoDB" id="117402at2"/>
<keyword evidence="9" id="KW-1185">Reference proteome</keyword>
<evidence type="ECO:0000256" key="1">
    <source>
        <dbReference type="ARBA" id="ARBA00005791"/>
    </source>
</evidence>
<evidence type="ECO:0000256" key="2">
    <source>
        <dbReference type="ARBA" id="ARBA00022729"/>
    </source>
</evidence>
<dbReference type="Proteomes" id="UP000316988">
    <property type="component" value="Unassembled WGS sequence"/>
</dbReference>
<dbReference type="RefSeq" id="WP_143912288.1">
    <property type="nucleotide sequence ID" value="NZ_VLNT01000003.1"/>
</dbReference>
<dbReference type="PANTHER" id="PTHR13887">
    <property type="entry name" value="GLUTATHIONE S-TRANSFERASE KAPPA"/>
    <property type="match status" value="1"/>
</dbReference>
<name>A0A554SFT0_9ACTN</name>
<protein>
    <submittedName>
        <fullName evidence="8">Disulfide bond formation protein DsbA</fullName>
    </submittedName>
</protein>
<dbReference type="InterPro" id="IPR012336">
    <property type="entry name" value="Thioredoxin-like_fold"/>
</dbReference>
<dbReference type="PANTHER" id="PTHR13887:SF14">
    <property type="entry name" value="DISULFIDE BOND FORMATION PROTEIN D"/>
    <property type="match status" value="1"/>
</dbReference>
<keyword evidence="2" id="KW-0732">Signal</keyword>
<evidence type="ECO:0000259" key="7">
    <source>
        <dbReference type="Pfam" id="PF13462"/>
    </source>
</evidence>
<evidence type="ECO:0000256" key="4">
    <source>
        <dbReference type="ARBA" id="ARBA00023157"/>
    </source>
</evidence>
<keyword evidence="6" id="KW-0472">Membrane</keyword>
<accession>A0A554SFT0</accession>
<keyword evidence="6" id="KW-0812">Transmembrane</keyword>
<dbReference type="EMBL" id="VLNT01000003">
    <property type="protein sequence ID" value="TSD65186.1"/>
    <property type="molecule type" value="Genomic_DNA"/>
</dbReference>
<evidence type="ECO:0000313" key="8">
    <source>
        <dbReference type="EMBL" id="TSD65186.1"/>
    </source>
</evidence>
<feature type="transmembrane region" description="Helical" evidence="6">
    <location>
        <begin position="29"/>
        <end position="47"/>
    </location>
</feature>
<evidence type="ECO:0000256" key="6">
    <source>
        <dbReference type="SAM" id="Phobius"/>
    </source>
</evidence>
<keyword evidence="5" id="KW-0676">Redox-active center</keyword>
<keyword evidence="6" id="KW-1133">Transmembrane helix</keyword>
<proteinExistence type="inferred from homology"/>
<sequence>MSDGNAQRRALADKIRQNHQRKARRRRSVATVLIVVIVVVALALLGWRQLRASEEDTGIAVPENATDDYGFTLTPELAGSEAVGTTPVDVQIFEDFLCPSCKAFHDESGPFLAEQVANGTVSITYHPFTFLLEASTDEYAQRAANAAVCVADDAGVAAYAAMHDLLLQNQPAEGGAGLSDDQLIAFATQAGAGDVTDCVADRTFTPWVERALEKGRAADVTTTPTVRIGGMNVVRSDNGTESIPGPEELQFAIEAAQ</sequence>
<dbReference type="InterPro" id="IPR036249">
    <property type="entry name" value="Thioredoxin-like_sf"/>
</dbReference>
<evidence type="ECO:0000313" key="9">
    <source>
        <dbReference type="Proteomes" id="UP000316988"/>
    </source>
</evidence>
<organism evidence="8 9">
    <name type="scientific">Aeromicrobium piscarium</name>
    <dbReference type="NCBI Taxonomy" id="2590901"/>
    <lineage>
        <taxon>Bacteria</taxon>
        <taxon>Bacillati</taxon>
        <taxon>Actinomycetota</taxon>
        <taxon>Actinomycetes</taxon>
        <taxon>Propionibacteriales</taxon>
        <taxon>Nocardioidaceae</taxon>
        <taxon>Aeromicrobium</taxon>
    </lineage>
</organism>
<dbReference type="GO" id="GO:0016491">
    <property type="term" value="F:oxidoreductase activity"/>
    <property type="evidence" value="ECO:0007669"/>
    <property type="project" value="UniProtKB-KW"/>
</dbReference>
<dbReference type="Pfam" id="PF13462">
    <property type="entry name" value="Thioredoxin_4"/>
    <property type="match status" value="1"/>
</dbReference>
<reference evidence="8 9" key="1">
    <citation type="submission" date="2019-07" db="EMBL/GenBank/DDBJ databases">
        <authorList>
            <person name="Zhao L.H."/>
        </authorList>
    </citation>
    <scope>NUCLEOTIDE SEQUENCE [LARGE SCALE GENOMIC DNA]</scope>
    <source>
        <strain evidence="8 9">Co35</strain>
    </source>
</reference>
<keyword evidence="4" id="KW-1015">Disulfide bond</keyword>
<dbReference type="AlphaFoldDB" id="A0A554SFT0"/>
<dbReference type="Gene3D" id="3.40.30.10">
    <property type="entry name" value="Glutaredoxin"/>
    <property type="match status" value="1"/>
</dbReference>
<gene>
    <name evidence="8" type="ORF">FNM00_05630</name>
</gene>
<dbReference type="SUPFAM" id="SSF52833">
    <property type="entry name" value="Thioredoxin-like"/>
    <property type="match status" value="1"/>
</dbReference>
<feature type="domain" description="Thioredoxin-like fold" evidence="7">
    <location>
        <begin position="86"/>
        <end position="234"/>
    </location>
</feature>
<evidence type="ECO:0000256" key="3">
    <source>
        <dbReference type="ARBA" id="ARBA00023002"/>
    </source>
</evidence>